<comment type="caution">
    <text evidence="6">The sequence shown here is derived from an EMBL/GenBank/DDBJ whole genome shotgun (WGS) entry which is preliminary data.</text>
</comment>
<dbReference type="Pfam" id="PF00440">
    <property type="entry name" value="TetR_N"/>
    <property type="match status" value="1"/>
</dbReference>
<dbReference type="SUPFAM" id="SSF46689">
    <property type="entry name" value="Homeodomain-like"/>
    <property type="match status" value="1"/>
</dbReference>
<evidence type="ECO:0000256" key="1">
    <source>
        <dbReference type="ARBA" id="ARBA00023015"/>
    </source>
</evidence>
<dbReference type="Proteomes" id="UP000440096">
    <property type="component" value="Unassembled WGS sequence"/>
</dbReference>
<accession>A0A6N7Z9C1</accession>
<feature type="domain" description="HTH tetR-type" evidence="5">
    <location>
        <begin position="4"/>
        <end position="63"/>
    </location>
</feature>
<keyword evidence="7" id="KW-1185">Reference proteome</keyword>
<evidence type="ECO:0000256" key="4">
    <source>
        <dbReference type="PROSITE-ProRule" id="PRU00335"/>
    </source>
</evidence>
<keyword evidence="1" id="KW-0805">Transcription regulation</keyword>
<dbReference type="PANTHER" id="PTHR30055:SF234">
    <property type="entry name" value="HTH-TYPE TRANSCRIPTIONAL REGULATOR BETI"/>
    <property type="match status" value="1"/>
</dbReference>
<dbReference type="PROSITE" id="PS50977">
    <property type="entry name" value="HTH_TETR_2"/>
    <property type="match status" value="1"/>
</dbReference>
<dbReference type="OrthoDB" id="3539650at2"/>
<sequence length="183" mass="19654">MSPGERRKMIVQAVLPLVVEHGAAVTTAQIARAAGIGEGTIFRAFADKDELVDACVVEALRPDGMIELLAEIPLDQPTEKRLAEAAGVLAAHLERLGAIAGAMHRSGARKRHHRGGDRQASFEAMRAAVAELFEPERGKLRLPPEQLGGIFLSLLLSRSRDDQQSLEIGALIDVFLHGAVKAD</sequence>
<proteinExistence type="predicted"/>
<reference evidence="6 7" key="1">
    <citation type="submission" date="2019-11" db="EMBL/GenBank/DDBJ databases">
        <title>Draft genome of Amycolatopsis RM579.</title>
        <authorList>
            <person name="Duangmal K."/>
            <person name="Mingma R."/>
        </authorList>
    </citation>
    <scope>NUCLEOTIDE SEQUENCE [LARGE SCALE GENOMIC DNA]</scope>
    <source>
        <strain evidence="6 7">RM579</strain>
    </source>
</reference>
<evidence type="ECO:0000256" key="3">
    <source>
        <dbReference type="ARBA" id="ARBA00023163"/>
    </source>
</evidence>
<organism evidence="6 7">
    <name type="scientific">Amycolatopsis pithecellobii</name>
    <dbReference type="NCBI Taxonomy" id="664692"/>
    <lineage>
        <taxon>Bacteria</taxon>
        <taxon>Bacillati</taxon>
        <taxon>Actinomycetota</taxon>
        <taxon>Actinomycetes</taxon>
        <taxon>Pseudonocardiales</taxon>
        <taxon>Pseudonocardiaceae</taxon>
        <taxon>Amycolatopsis</taxon>
    </lineage>
</organism>
<evidence type="ECO:0000313" key="6">
    <source>
        <dbReference type="EMBL" id="MTD58329.1"/>
    </source>
</evidence>
<evidence type="ECO:0000259" key="5">
    <source>
        <dbReference type="PROSITE" id="PS50977"/>
    </source>
</evidence>
<evidence type="ECO:0000313" key="7">
    <source>
        <dbReference type="Proteomes" id="UP000440096"/>
    </source>
</evidence>
<feature type="DNA-binding region" description="H-T-H motif" evidence="4">
    <location>
        <begin position="26"/>
        <end position="45"/>
    </location>
</feature>
<dbReference type="InterPro" id="IPR050109">
    <property type="entry name" value="HTH-type_TetR-like_transc_reg"/>
</dbReference>
<dbReference type="GO" id="GO:0000976">
    <property type="term" value="F:transcription cis-regulatory region binding"/>
    <property type="evidence" value="ECO:0007669"/>
    <property type="project" value="TreeGrafter"/>
</dbReference>
<keyword evidence="2 4" id="KW-0238">DNA-binding</keyword>
<evidence type="ECO:0000256" key="2">
    <source>
        <dbReference type="ARBA" id="ARBA00023125"/>
    </source>
</evidence>
<dbReference type="Gene3D" id="1.10.357.10">
    <property type="entry name" value="Tetracycline Repressor, domain 2"/>
    <property type="match status" value="1"/>
</dbReference>
<gene>
    <name evidence="6" type="ORF">GKO32_30755</name>
</gene>
<dbReference type="RefSeq" id="WP_154760427.1">
    <property type="nucleotide sequence ID" value="NZ_WMBA01000065.1"/>
</dbReference>
<dbReference type="GO" id="GO:0003700">
    <property type="term" value="F:DNA-binding transcription factor activity"/>
    <property type="evidence" value="ECO:0007669"/>
    <property type="project" value="TreeGrafter"/>
</dbReference>
<dbReference type="InterPro" id="IPR001647">
    <property type="entry name" value="HTH_TetR"/>
</dbReference>
<protein>
    <submittedName>
        <fullName evidence="6">TetR family transcriptional regulator</fullName>
    </submittedName>
</protein>
<dbReference type="EMBL" id="WMBA01000065">
    <property type="protein sequence ID" value="MTD58329.1"/>
    <property type="molecule type" value="Genomic_DNA"/>
</dbReference>
<name>A0A6N7Z9C1_9PSEU</name>
<dbReference type="PRINTS" id="PR00455">
    <property type="entry name" value="HTHTETR"/>
</dbReference>
<keyword evidence="3" id="KW-0804">Transcription</keyword>
<dbReference type="PANTHER" id="PTHR30055">
    <property type="entry name" value="HTH-TYPE TRANSCRIPTIONAL REGULATOR RUTR"/>
    <property type="match status" value="1"/>
</dbReference>
<dbReference type="AlphaFoldDB" id="A0A6N7Z9C1"/>
<dbReference type="InterPro" id="IPR009057">
    <property type="entry name" value="Homeodomain-like_sf"/>
</dbReference>